<reference evidence="2" key="1">
    <citation type="submission" date="2023-03" db="EMBL/GenBank/DDBJ databases">
        <title>Massive genome expansion in bonnet fungi (Mycena s.s.) driven by repeated elements and novel gene families across ecological guilds.</title>
        <authorList>
            <consortium name="Lawrence Berkeley National Laboratory"/>
            <person name="Harder C.B."/>
            <person name="Miyauchi S."/>
            <person name="Viragh M."/>
            <person name="Kuo A."/>
            <person name="Thoen E."/>
            <person name="Andreopoulos B."/>
            <person name="Lu D."/>
            <person name="Skrede I."/>
            <person name="Drula E."/>
            <person name="Henrissat B."/>
            <person name="Morin E."/>
            <person name="Kohler A."/>
            <person name="Barry K."/>
            <person name="LaButti K."/>
            <person name="Morin E."/>
            <person name="Salamov A."/>
            <person name="Lipzen A."/>
            <person name="Mereny Z."/>
            <person name="Hegedus B."/>
            <person name="Baldrian P."/>
            <person name="Stursova M."/>
            <person name="Weitz H."/>
            <person name="Taylor A."/>
            <person name="Grigoriev I.V."/>
            <person name="Nagy L.G."/>
            <person name="Martin F."/>
            <person name="Kauserud H."/>
        </authorList>
    </citation>
    <scope>NUCLEOTIDE SEQUENCE</scope>
    <source>
        <strain evidence="2">CBHHK188m</strain>
    </source>
</reference>
<accession>A0AAD7IQ52</accession>
<feature type="region of interest" description="Disordered" evidence="1">
    <location>
        <begin position="1"/>
        <end position="66"/>
    </location>
</feature>
<feature type="compositionally biased region" description="Basic and acidic residues" evidence="1">
    <location>
        <begin position="521"/>
        <end position="530"/>
    </location>
</feature>
<evidence type="ECO:0000256" key="1">
    <source>
        <dbReference type="SAM" id="MobiDB-lite"/>
    </source>
</evidence>
<sequence>MSSLSGNGARPWTVRPDKTLDSASCMTRVDGEEGEVGDECDEQKRGAGEMRTECEEQTPAAGERVRAEREEQTPVFYGANENVALGPFDGKVGAVVRFSGEGYYITTNASYIPAPPIRVHPKLHLREDMRYGEDDPTQWPQKYSSRFCHLGAIQKKPTGTQREISVMWWNATVEDFISPETGKTATRGLGKLSAERFSQLLAPIARFREQYTAYSKSVGGQGHSLLPDFVRQIRLGVERLQSLPSTFNQMVAAITTLQRMFLEADALLKYVTQYKPLMEHIDVDSPTPTQHCVGVFTSDPAIAQQLKLGGLLYWLMRPTHTFGNENILAIAEPLQPADLLQLKAARGCQELSVTNETDSKIEAIHKCSVTTPWYKDPFSSDDGLSPSVEVHPSPVAPVTAAKRYEPFDHPRASTSAAPKQAAGRDKFQHLDRPEMPTPIPAWEAALAAVNRARAPAALRPADTRYVLPEPALVVASEDPERRQLYLHHLTLMMDALLYRIGDAENRHELLSSQEWRDVLNGKTFRAEPVPKRGGRGRGQGGGRGGDDEGI</sequence>
<dbReference type="Proteomes" id="UP001215280">
    <property type="component" value="Unassembled WGS sequence"/>
</dbReference>
<feature type="compositionally biased region" description="Acidic residues" evidence="1">
    <location>
        <begin position="32"/>
        <end position="41"/>
    </location>
</feature>
<feature type="region of interest" description="Disordered" evidence="1">
    <location>
        <begin position="521"/>
        <end position="550"/>
    </location>
</feature>
<evidence type="ECO:0000313" key="2">
    <source>
        <dbReference type="EMBL" id="KAJ7748166.1"/>
    </source>
</evidence>
<proteinExistence type="predicted"/>
<evidence type="ECO:0000313" key="3">
    <source>
        <dbReference type="Proteomes" id="UP001215280"/>
    </source>
</evidence>
<comment type="caution">
    <text evidence="2">The sequence shown here is derived from an EMBL/GenBank/DDBJ whole genome shotgun (WGS) entry which is preliminary data.</text>
</comment>
<dbReference type="AlphaFoldDB" id="A0AAD7IQ52"/>
<feature type="compositionally biased region" description="Basic and acidic residues" evidence="1">
    <location>
        <begin position="42"/>
        <end position="54"/>
    </location>
</feature>
<name>A0AAD7IQ52_9AGAR</name>
<organism evidence="2 3">
    <name type="scientific">Mycena maculata</name>
    <dbReference type="NCBI Taxonomy" id="230809"/>
    <lineage>
        <taxon>Eukaryota</taxon>
        <taxon>Fungi</taxon>
        <taxon>Dikarya</taxon>
        <taxon>Basidiomycota</taxon>
        <taxon>Agaricomycotina</taxon>
        <taxon>Agaricomycetes</taxon>
        <taxon>Agaricomycetidae</taxon>
        <taxon>Agaricales</taxon>
        <taxon>Marasmiineae</taxon>
        <taxon>Mycenaceae</taxon>
        <taxon>Mycena</taxon>
    </lineage>
</organism>
<keyword evidence="3" id="KW-1185">Reference proteome</keyword>
<protein>
    <submittedName>
        <fullName evidence="2">Uncharacterized protein</fullName>
    </submittedName>
</protein>
<gene>
    <name evidence="2" type="ORF">DFH07DRAFT_962238</name>
</gene>
<dbReference type="EMBL" id="JARJLG010000091">
    <property type="protein sequence ID" value="KAJ7748166.1"/>
    <property type="molecule type" value="Genomic_DNA"/>
</dbReference>